<organism evidence="2 3">
    <name type="scientific">Sulfobacillus thermotolerans</name>
    <dbReference type="NCBI Taxonomy" id="338644"/>
    <lineage>
        <taxon>Bacteria</taxon>
        <taxon>Bacillati</taxon>
        <taxon>Bacillota</taxon>
        <taxon>Clostridia</taxon>
        <taxon>Eubacteriales</taxon>
        <taxon>Clostridiales Family XVII. Incertae Sedis</taxon>
        <taxon>Sulfobacillus</taxon>
    </lineage>
</organism>
<name>A0ABM6RU61_9FIRM</name>
<reference evidence="2 3" key="1">
    <citation type="journal article" date="2019" name="Sci. Rep.">
        <title>Sulfobacillus thermotolerans: new insights into resistance and metabolic capacities of acidophilic chemolithotrophs.</title>
        <authorList>
            <person name="Panyushkina A.E."/>
            <person name="Babenko V.V."/>
            <person name="Nikitina A.S."/>
            <person name="Selezneva O.V."/>
            <person name="Tsaplina I.A."/>
            <person name="Letarova M.A."/>
            <person name="Kostryukova E.S."/>
            <person name="Letarov A.V."/>
        </authorList>
    </citation>
    <scope>NUCLEOTIDE SEQUENCE [LARGE SCALE GENOMIC DNA]</scope>
    <source>
        <strain evidence="2 3">Kr1</strain>
    </source>
</reference>
<proteinExistence type="predicted"/>
<feature type="region of interest" description="Disordered" evidence="1">
    <location>
        <begin position="21"/>
        <end position="42"/>
    </location>
</feature>
<dbReference type="EMBL" id="CP019454">
    <property type="protein sequence ID" value="AUW94991.1"/>
    <property type="molecule type" value="Genomic_DNA"/>
</dbReference>
<accession>A0ABM6RU61</accession>
<dbReference type="Proteomes" id="UP000325292">
    <property type="component" value="Chromosome"/>
</dbReference>
<evidence type="ECO:0000313" key="2">
    <source>
        <dbReference type="EMBL" id="AUW94991.1"/>
    </source>
</evidence>
<keyword evidence="3" id="KW-1185">Reference proteome</keyword>
<sequence length="193" mass="22462">MTLVNKSLAFFENGQAVPMTTPIFQTPRSRPRGRRRDSDRYFPSGELIPGREELIQYILKHVLYQIDPVLGGPIFCKHIIKPNRERNRESMYHVVLGPPSWTGVWEVIGNRRMFDIHAEYIPEDGVWLPQITVSPGNFIGVGKLNGIEMDPVRLRREIIRRGFATPEEYEWFASPYLSVRRLAIDRAKRGIWM</sequence>
<evidence type="ECO:0000256" key="1">
    <source>
        <dbReference type="SAM" id="MobiDB-lite"/>
    </source>
</evidence>
<gene>
    <name evidence="2" type="ORF">BXT84_14370</name>
</gene>
<evidence type="ECO:0000313" key="3">
    <source>
        <dbReference type="Proteomes" id="UP000325292"/>
    </source>
</evidence>
<protein>
    <submittedName>
        <fullName evidence="2">Uncharacterized protein</fullName>
    </submittedName>
</protein>